<dbReference type="Proteomes" id="UP001224775">
    <property type="component" value="Unassembled WGS sequence"/>
</dbReference>
<feature type="compositionally biased region" description="Low complexity" evidence="1">
    <location>
        <begin position="83"/>
        <end position="102"/>
    </location>
</feature>
<organism evidence="2 3">
    <name type="scientific">Skeletonema marinoi</name>
    <dbReference type="NCBI Taxonomy" id="267567"/>
    <lineage>
        <taxon>Eukaryota</taxon>
        <taxon>Sar</taxon>
        <taxon>Stramenopiles</taxon>
        <taxon>Ochrophyta</taxon>
        <taxon>Bacillariophyta</taxon>
        <taxon>Coscinodiscophyceae</taxon>
        <taxon>Thalassiosirophycidae</taxon>
        <taxon>Thalassiosirales</taxon>
        <taxon>Skeletonemataceae</taxon>
        <taxon>Skeletonema</taxon>
        <taxon>Skeletonema marinoi-dohrnii complex</taxon>
    </lineage>
</organism>
<proteinExistence type="predicted"/>
<protein>
    <submittedName>
        <fullName evidence="2">Uncharacterized protein</fullName>
    </submittedName>
</protein>
<name>A0AAD8YEE2_9STRA</name>
<reference evidence="2" key="1">
    <citation type="submission" date="2023-06" db="EMBL/GenBank/DDBJ databases">
        <title>Survivors Of The Sea: Transcriptome response of Skeletonema marinoi to long-term dormancy.</title>
        <authorList>
            <person name="Pinder M.I.M."/>
            <person name="Kourtchenko O."/>
            <person name="Robertson E.K."/>
            <person name="Larsson T."/>
            <person name="Maumus F."/>
            <person name="Osuna-Cruz C.M."/>
            <person name="Vancaester E."/>
            <person name="Stenow R."/>
            <person name="Vandepoele K."/>
            <person name="Ploug H."/>
            <person name="Bruchert V."/>
            <person name="Godhe A."/>
            <person name="Topel M."/>
        </authorList>
    </citation>
    <scope>NUCLEOTIDE SEQUENCE</scope>
    <source>
        <strain evidence="2">R05AC</strain>
    </source>
</reference>
<dbReference type="AlphaFoldDB" id="A0AAD8YEE2"/>
<dbReference type="EMBL" id="JATAAI010000008">
    <property type="protein sequence ID" value="KAK1743701.1"/>
    <property type="molecule type" value="Genomic_DNA"/>
</dbReference>
<sequence length="596" mass="66591">MAAVDENKSPQQKKHKASNNDHTASPSKRSYSPPPSPGAPTTAAQNANDDGIFGEPTSWAPKPSPSSPPEEQNDNSFQWLVNPSATSNPPSPSSHSSSTSIPTFTSTSFKPCCIDIPKQCNKEFSARRSTFLTTGIPNQILPTEDNQTFWDNLELVQTISHNQDTRGGEDGQKKPYNKYLQFELNGEPVMRLPTSSQELEIIKRVFPQYQNTSIINIISEFRFYTADGPYHGCQWNGLDLIVVEDILWYGEIGFVGDSEERVRIHATRRMNALTASPHFSGFVSLAYSTSDIVLLRTIASTTALQRVRSFSASEMSLFNLLAGASRQLTPDSTRSRSTLRTGLFAENDTQQSASFQDVLTCYSQALAASDWSVHAFCSAMKPDIERISMWRDVDSVEGRRYERFSLKWSSEILKLHALFPEGQQDRLYSELKTLILCVRRVFSAESLNEARDLIVGIFWHAMRIRQESAVLKFVNDYIPSAHQDISSAILGFVTTNEIPPLPTCNRHGCNNIADQQPDPQRRRASISHCLTCNEPACANRCSWHVDGVRCRATKRSTRRKYCGGSTGQYCNNLHTGGRASFTAERQEREAAGETFV</sequence>
<evidence type="ECO:0000313" key="2">
    <source>
        <dbReference type="EMBL" id="KAK1743701.1"/>
    </source>
</evidence>
<evidence type="ECO:0000256" key="1">
    <source>
        <dbReference type="SAM" id="MobiDB-lite"/>
    </source>
</evidence>
<gene>
    <name evidence="2" type="ORF">QTG54_005298</name>
</gene>
<feature type="region of interest" description="Disordered" evidence="1">
    <location>
        <begin position="1"/>
        <end position="102"/>
    </location>
</feature>
<comment type="caution">
    <text evidence="2">The sequence shown here is derived from an EMBL/GenBank/DDBJ whole genome shotgun (WGS) entry which is preliminary data.</text>
</comment>
<evidence type="ECO:0000313" key="3">
    <source>
        <dbReference type="Proteomes" id="UP001224775"/>
    </source>
</evidence>
<keyword evidence="3" id="KW-1185">Reference proteome</keyword>
<accession>A0AAD8YEE2</accession>